<feature type="region of interest" description="Disordered" evidence="1">
    <location>
        <begin position="202"/>
        <end position="221"/>
    </location>
</feature>
<proteinExistence type="predicted"/>
<dbReference type="PANTHER" id="PTHR42912:SF80">
    <property type="entry name" value="METHYLTRANSFERASE DOMAIN-CONTAINING PROTEIN"/>
    <property type="match status" value="1"/>
</dbReference>
<name>X1DBX3_9ZZZZ</name>
<protein>
    <recommendedName>
        <fullName evidence="2">Methyltransferase type 11 domain-containing protein</fullName>
    </recommendedName>
</protein>
<accession>X1DBX3</accession>
<sequence length="221" mass="24890">MRTGPNNTEASPFDDLASAYDAWFEGEGKLTFAIEVRAFHEVLPFLPKPWLEIGVGSGRFAQALGIESGLDPSIRMLEIARRRGIMAYLGRGEQLPFGDASFETVFLITTLCFCDSPPDVLKEVHRITVPGGKIALGMVLRESPWGRFYQQKKEKRHSRYKYSFFQYDEVVRLLEQAGFSVEKVISTLFQKPGTVNLEEPDRVEHMESPRSGYSADAGFTV</sequence>
<dbReference type="InterPro" id="IPR050508">
    <property type="entry name" value="Methyltransf_Superfamily"/>
</dbReference>
<feature type="non-terminal residue" evidence="3">
    <location>
        <position position="221"/>
    </location>
</feature>
<dbReference type="InterPro" id="IPR029063">
    <property type="entry name" value="SAM-dependent_MTases_sf"/>
</dbReference>
<dbReference type="PANTHER" id="PTHR42912">
    <property type="entry name" value="METHYLTRANSFERASE"/>
    <property type="match status" value="1"/>
</dbReference>
<evidence type="ECO:0000259" key="2">
    <source>
        <dbReference type="Pfam" id="PF08241"/>
    </source>
</evidence>
<dbReference type="Gene3D" id="3.40.50.150">
    <property type="entry name" value="Vaccinia Virus protein VP39"/>
    <property type="match status" value="1"/>
</dbReference>
<dbReference type="CDD" id="cd02440">
    <property type="entry name" value="AdoMet_MTases"/>
    <property type="match status" value="1"/>
</dbReference>
<dbReference type="EMBL" id="BART01023555">
    <property type="protein sequence ID" value="GAG93931.1"/>
    <property type="molecule type" value="Genomic_DNA"/>
</dbReference>
<gene>
    <name evidence="3" type="ORF">S01H4_42818</name>
</gene>
<dbReference type="Pfam" id="PF08241">
    <property type="entry name" value="Methyltransf_11"/>
    <property type="match status" value="1"/>
</dbReference>
<dbReference type="GO" id="GO:0008757">
    <property type="term" value="F:S-adenosylmethionine-dependent methyltransferase activity"/>
    <property type="evidence" value="ECO:0007669"/>
    <property type="project" value="InterPro"/>
</dbReference>
<dbReference type="AlphaFoldDB" id="X1DBX3"/>
<evidence type="ECO:0000313" key="3">
    <source>
        <dbReference type="EMBL" id="GAG93931.1"/>
    </source>
</evidence>
<dbReference type="InterPro" id="IPR013216">
    <property type="entry name" value="Methyltransf_11"/>
</dbReference>
<dbReference type="SUPFAM" id="SSF53335">
    <property type="entry name" value="S-adenosyl-L-methionine-dependent methyltransferases"/>
    <property type="match status" value="1"/>
</dbReference>
<feature type="domain" description="Methyltransferase type 11" evidence="2">
    <location>
        <begin position="51"/>
        <end position="135"/>
    </location>
</feature>
<organism evidence="3">
    <name type="scientific">marine sediment metagenome</name>
    <dbReference type="NCBI Taxonomy" id="412755"/>
    <lineage>
        <taxon>unclassified sequences</taxon>
        <taxon>metagenomes</taxon>
        <taxon>ecological metagenomes</taxon>
    </lineage>
</organism>
<evidence type="ECO:0000256" key="1">
    <source>
        <dbReference type="SAM" id="MobiDB-lite"/>
    </source>
</evidence>
<reference evidence="3" key="1">
    <citation type="journal article" date="2014" name="Front. Microbiol.">
        <title>High frequency of phylogenetically diverse reductive dehalogenase-homologous genes in deep subseafloor sedimentary metagenomes.</title>
        <authorList>
            <person name="Kawai M."/>
            <person name="Futagami T."/>
            <person name="Toyoda A."/>
            <person name="Takaki Y."/>
            <person name="Nishi S."/>
            <person name="Hori S."/>
            <person name="Arai W."/>
            <person name="Tsubouchi T."/>
            <person name="Morono Y."/>
            <person name="Uchiyama I."/>
            <person name="Ito T."/>
            <person name="Fujiyama A."/>
            <person name="Inagaki F."/>
            <person name="Takami H."/>
        </authorList>
    </citation>
    <scope>NUCLEOTIDE SEQUENCE</scope>
    <source>
        <strain evidence="3">Expedition CK06-06</strain>
    </source>
</reference>
<comment type="caution">
    <text evidence="3">The sequence shown here is derived from an EMBL/GenBank/DDBJ whole genome shotgun (WGS) entry which is preliminary data.</text>
</comment>